<keyword evidence="9" id="KW-0067">ATP-binding</keyword>
<reference evidence="19" key="1">
    <citation type="submission" date="2023-06" db="EMBL/GenBank/DDBJ databases">
        <title>Genomic analysis of the entomopathogenic nematode Steinernema hermaphroditum.</title>
        <authorList>
            <person name="Schwarz E.M."/>
            <person name="Heppert J.K."/>
            <person name="Baniya A."/>
            <person name="Schwartz H.T."/>
            <person name="Tan C.-H."/>
            <person name="Antoshechkin I."/>
            <person name="Sternberg P.W."/>
            <person name="Goodrich-Blair H."/>
            <person name="Dillman A.R."/>
        </authorList>
    </citation>
    <scope>NUCLEOTIDE SEQUENCE</scope>
    <source>
        <strain evidence="19">PS9179</strain>
        <tissue evidence="19">Whole animal</tissue>
    </source>
</reference>
<comment type="subcellular location">
    <subcellularLocation>
        <location evidence="2">Peroxisome</location>
    </subcellularLocation>
</comment>
<dbReference type="GO" id="GO:0071949">
    <property type="term" value="F:FAD binding"/>
    <property type="evidence" value="ECO:0007669"/>
    <property type="project" value="InterPro"/>
</dbReference>
<evidence type="ECO:0000256" key="6">
    <source>
        <dbReference type="ARBA" id="ARBA00022741"/>
    </source>
</evidence>
<comment type="caution">
    <text evidence="19">The sequence shown here is derived from an EMBL/GenBank/DDBJ whole genome shotgun (WGS) entry which is preliminary data.</text>
</comment>
<feature type="domain" description="Acyl-CoA oxidase C-terminal" evidence="16">
    <location>
        <begin position="490"/>
        <end position="667"/>
    </location>
</feature>
<dbReference type="PANTHER" id="PTHR10909">
    <property type="entry name" value="ELECTRON TRANSPORT OXIDOREDUCTASE"/>
    <property type="match status" value="1"/>
</dbReference>
<evidence type="ECO:0000313" key="19">
    <source>
        <dbReference type="EMBL" id="KAK0403189.1"/>
    </source>
</evidence>
<evidence type="ECO:0000256" key="7">
    <source>
        <dbReference type="ARBA" id="ARBA00022827"/>
    </source>
</evidence>
<dbReference type="InterPro" id="IPR037069">
    <property type="entry name" value="AcylCoA_DH/ox_N_sf"/>
</dbReference>
<dbReference type="AlphaFoldDB" id="A0AA39LN65"/>
<evidence type="ECO:0000256" key="4">
    <source>
        <dbReference type="ARBA" id="ARBA00006288"/>
    </source>
</evidence>
<name>A0AA39LN65_9BILA</name>
<feature type="active site" description="Proton acceptor" evidence="14">
    <location>
        <position position="436"/>
    </location>
</feature>
<dbReference type="InterPro" id="IPR002655">
    <property type="entry name" value="Acyl-CoA_oxidase_C"/>
</dbReference>
<evidence type="ECO:0000256" key="15">
    <source>
        <dbReference type="PIRSR" id="PIRSR000168-2"/>
    </source>
</evidence>
<evidence type="ECO:0000259" key="17">
    <source>
        <dbReference type="Pfam" id="PF14749"/>
    </source>
</evidence>
<evidence type="ECO:0000256" key="1">
    <source>
        <dbReference type="ARBA" id="ARBA00001974"/>
    </source>
</evidence>
<protein>
    <recommendedName>
        <fullName evidence="13">Acyl-coenzyme A oxidase</fullName>
    </recommendedName>
</protein>
<feature type="domain" description="Acyl-CoA oxidase C-alpha1" evidence="18">
    <location>
        <begin position="290"/>
        <end position="451"/>
    </location>
</feature>
<keyword evidence="7 13" id="KW-0274">FAD</keyword>
<evidence type="ECO:0000256" key="8">
    <source>
        <dbReference type="ARBA" id="ARBA00022832"/>
    </source>
</evidence>
<evidence type="ECO:0000256" key="2">
    <source>
        <dbReference type="ARBA" id="ARBA00004275"/>
    </source>
</evidence>
<dbReference type="EMBL" id="JAUCMV010000004">
    <property type="protein sequence ID" value="KAK0403189.1"/>
    <property type="molecule type" value="Genomic_DNA"/>
</dbReference>
<dbReference type="InterPro" id="IPR029320">
    <property type="entry name" value="Acyl-CoA_ox_N"/>
</dbReference>
<evidence type="ECO:0000256" key="5">
    <source>
        <dbReference type="ARBA" id="ARBA00022630"/>
    </source>
</evidence>
<dbReference type="InterPro" id="IPR012258">
    <property type="entry name" value="Acyl-CoA_oxidase"/>
</dbReference>
<evidence type="ECO:0000313" key="20">
    <source>
        <dbReference type="Proteomes" id="UP001175271"/>
    </source>
</evidence>
<feature type="domain" description="Acyl-coenzyme A oxidase N-terminal" evidence="17">
    <location>
        <begin position="30"/>
        <end position="142"/>
    </location>
</feature>
<keyword evidence="20" id="KW-1185">Reference proteome</keyword>
<dbReference type="GO" id="GO:0055088">
    <property type="term" value="P:lipid homeostasis"/>
    <property type="evidence" value="ECO:0007669"/>
    <property type="project" value="TreeGrafter"/>
</dbReference>
<feature type="binding site" evidence="15">
    <location>
        <position position="193"/>
    </location>
    <ligand>
        <name>FAD</name>
        <dbReference type="ChEBI" id="CHEBI:57692"/>
    </ligand>
</feature>
<dbReference type="GO" id="GO:0005504">
    <property type="term" value="F:fatty acid binding"/>
    <property type="evidence" value="ECO:0007669"/>
    <property type="project" value="TreeGrafter"/>
</dbReference>
<evidence type="ECO:0000256" key="11">
    <source>
        <dbReference type="ARBA" id="ARBA00023098"/>
    </source>
</evidence>
<dbReference type="SUPFAM" id="SSF47203">
    <property type="entry name" value="Acyl-CoA dehydrogenase C-terminal domain-like"/>
    <property type="match status" value="2"/>
</dbReference>
<dbReference type="InterPro" id="IPR046373">
    <property type="entry name" value="Acyl-CoA_Oxase/DH_mid-dom_sf"/>
</dbReference>
<dbReference type="PIRSF" id="PIRSF000168">
    <property type="entry name" value="Acyl-CoA_oxidase"/>
    <property type="match status" value="1"/>
</dbReference>
<dbReference type="GO" id="GO:0005777">
    <property type="term" value="C:peroxisome"/>
    <property type="evidence" value="ECO:0007669"/>
    <property type="project" value="UniProtKB-SubCell"/>
</dbReference>
<dbReference type="PANTHER" id="PTHR10909:SF351">
    <property type="entry name" value="ACYL-COENZYME A OXIDASE"/>
    <property type="match status" value="1"/>
</dbReference>
<proteinExistence type="inferred from homology"/>
<dbReference type="InterPro" id="IPR009100">
    <property type="entry name" value="AcylCoA_DH/oxidase_NM_dom_sf"/>
</dbReference>
<sequence>MDPSAEKDLIREGDNPDITAERRRATFPVGKMAAFIHGGDEKLQRRREILAFVESVPAFQDPIPVEFMSREERCDNNARKAVAMTDNTDAIDGSDFFGEGMYYQSLIMGRDLHAMSLHYVMFVPTLQGQTDDEQLDEWLTLAIARGILGTYAQTELGHGTNLSRLETTATYDPKTEEFVLNSPTVTAAKWWPGSLGKSSNYAVVVAQLYTRGKCHGPHPFIVQLRDEETHLPLQGIRLGDIGPKFGINGGDNGYLLFDNLRIPRRNMLMRYSKVLPDGEYVAPKHSKLGYGTMVFVRSVMIRDQAMQLAAAATIAIRYSAVRRQGEMNPENGEVQILDYQTQQYRLLPQLAKALVFLFAASEVRDLYLQVTEQLTTGNTELLPELHALSSGLKSVVSWEVAQGIEQCRMACGGHGYSHASGLPEAYGYAVGGCTYEGENIVMLLQVARFLMKVADNVQSGSPKLADIAAYIGQKPRKRSAFVSGESTPLRTLVADFEHIARQQVFAAFTLLSANQKRMAPELAWNATSVELCRASRLHVKTNLVKTYMRRVAQCQDPQLKPVLEDLGRLFALDALTHHASALKTDGYLSDAQFDAMKQGLYCLLQKLRPNAVALVDSLDFCDRELHSVLGRRDGNVYPALLQWAQQSQLNKTEVLPTFEKYLGPMMKDARSKL</sequence>
<dbReference type="Pfam" id="PF14749">
    <property type="entry name" value="Acyl-CoA_ox_N"/>
    <property type="match status" value="1"/>
</dbReference>
<evidence type="ECO:0000256" key="10">
    <source>
        <dbReference type="ARBA" id="ARBA00023002"/>
    </source>
</evidence>
<dbReference type="InterPro" id="IPR055060">
    <property type="entry name" value="ACOX_C_alpha1"/>
</dbReference>
<dbReference type="Proteomes" id="UP001175271">
    <property type="component" value="Unassembled WGS sequence"/>
</dbReference>
<evidence type="ECO:0000256" key="14">
    <source>
        <dbReference type="PIRSR" id="PIRSR000168-1"/>
    </source>
</evidence>
<evidence type="ECO:0000259" key="16">
    <source>
        <dbReference type="Pfam" id="PF01756"/>
    </source>
</evidence>
<gene>
    <name evidence="19" type="ORF">QR680_016769</name>
</gene>
<organism evidence="19 20">
    <name type="scientific">Steinernema hermaphroditum</name>
    <dbReference type="NCBI Taxonomy" id="289476"/>
    <lineage>
        <taxon>Eukaryota</taxon>
        <taxon>Metazoa</taxon>
        <taxon>Ecdysozoa</taxon>
        <taxon>Nematoda</taxon>
        <taxon>Chromadorea</taxon>
        <taxon>Rhabditida</taxon>
        <taxon>Tylenchina</taxon>
        <taxon>Panagrolaimomorpha</taxon>
        <taxon>Strongyloidoidea</taxon>
        <taxon>Steinernematidae</taxon>
        <taxon>Steinernema</taxon>
    </lineage>
</organism>
<keyword evidence="5 13" id="KW-0285">Flavoprotein</keyword>
<evidence type="ECO:0000256" key="12">
    <source>
        <dbReference type="ARBA" id="ARBA00023140"/>
    </source>
</evidence>
<evidence type="ECO:0000259" key="18">
    <source>
        <dbReference type="Pfam" id="PF22924"/>
    </source>
</evidence>
<dbReference type="GO" id="GO:0005524">
    <property type="term" value="F:ATP binding"/>
    <property type="evidence" value="ECO:0007669"/>
    <property type="project" value="UniProtKB-KW"/>
</dbReference>
<keyword evidence="11" id="KW-0443">Lipid metabolism</keyword>
<evidence type="ECO:0000256" key="9">
    <source>
        <dbReference type="ARBA" id="ARBA00022840"/>
    </source>
</evidence>
<dbReference type="FunFam" id="2.40.110.10:FF:000003">
    <property type="entry name" value="Acyl-coenzyme A oxidase"/>
    <property type="match status" value="1"/>
</dbReference>
<dbReference type="GO" id="GO:0033540">
    <property type="term" value="P:fatty acid beta-oxidation using acyl-CoA oxidase"/>
    <property type="evidence" value="ECO:0007669"/>
    <property type="project" value="TreeGrafter"/>
</dbReference>
<keyword evidence="12" id="KW-0576">Peroxisome</keyword>
<comment type="pathway">
    <text evidence="3">Lipid metabolism; peroxisomal fatty acid beta-oxidation.</text>
</comment>
<accession>A0AA39LN65</accession>
<keyword evidence="6" id="KW-0547">Nucleotide-binding</keyword>
<comment type="cofactor">
    <cofactor evidence="1">
        <name>FAD</name>
        <dbReference type="ChEBI" id="CHEBI:57692"/>
    </cofactor>
</comment>
<comment type="similarity">
    <text evidence="4 13">Belongs to the acyl-CoA oxidase family.</text>
</comment>
<keyword evidence="10" id="KW-0560">Oxidoreductase</keyword>
<dbReference type="SUPFAM" id="SSF56645">
    <property type="entry name" value="Acyl-CoA dehydrogenase NM domain-like"/>
    <property type="match status" value="1"/>
</dbReference>
<evidence type="ECO:0000256" key="3">
    <source>
        <dbReference type="ARBA" id="ARBA00004846"/>
    </source>
</evidence>
<dbReference type="Pfam" id="PF01756">
    <property type="entry name" value="ACOX"/>
    <property type="match status" value="1"/>
</dbReference>
<evidence type="ECO:0000256" key="13">
    <source>
        <dbReference type="PIRNR" id="PIRNR000168"/>
    </source>
</evidence>
<dbReference type="InterPro" id="IPR036250">
    <property type="entry name" value="AcylCo_DH-like_C"/>
</dbReference>
<dbReference type="FunFam" id="1.10.540.10:FF:000006">
    <property type="entry name" value="Acyl-coenzyme A oxidase"/>
    <property type="match status" value="1"/>
</dbReference>
<dbReference type="Pfam" id="PF22924">
    <property type="entry name" value="ACOX_C_alpha1"/>
    <property type="match status" value="1"/>
</dbReference>
<keyword evidence="8" id="KW-0276">Fatty acid metabolism</keyword>
<feature type="binding site" evidence="15">
    <location>
        <position position="154"/>
    </location>
    <ligand>
        <name>FAD</name>
        <dbReference type="ChEBI" id="CHEBI:57692"/>
    </ligand>
</feature>
<dbReference type="FunFam" id="1.20.140.10:FF:000013">
    <property type="entry name" value="Acyl-coenzyme A oxidase"/>
    <property type="match status" value="1"/>
</dbReference>
<dbReference type="FunFam" id="1.20.140.10:FF:000005">
    <property type="entry name" value="Acyl-coenzyme A oxidase"/>
    <property type="match status" value="1"/>
</dbReference>
<dbReference type="GO" id="GO:0003997">
    <property type="term" value="F:acyl-CoA oxidase activity"/>
    <property type="evidence" value="ECO:0007669"/>
    <property type="project" value="InterPro"/>
</dbReference>
<dbReference type="Gene3D" id="1.20.140.10">
    <property type="entry name" value="Butyryl-CoA Dehydrogenase, subunit A, domain 3"/>
    <property type="match status" value="2"/>
</dbReference>
<dbReference type="Gene3D" id="2.40.110.10">
    <property type="entry name" value="Butyryl-CoA Dehydrogenase, subunit A, domain 2"/>
    <property type="match status" value="1"/>
</dbReference>
<dbReference type="Gene3D" id="1.10.540.10">
    <property type="entry name" value="Acyl-CoA dehydrogenase/oxidase, N-terminal domain"/>
    <property type="match status" value="1"/>
</dbReference>